<dbReference type="GO" id="GO:0090563">
    <property type="term" value="F:protein-phosphocysteine-sugar phosphotransferase activity"/>
    <property type="evidence" value="ECO:0007669"/>
    <property type="project" value="TreeGrafter"/>
</dbReference>
<dbReference type="OrthoDB" id="7571469at2"/>
<dbReference type="Pfam" id="PF00367">
    <property type="entry name" value="PTS_EIIB"/>
    <property type="match status" value="1"/>
</dbReference>
<dbReference type="PROSITE" id="PS51098">
    <property type="entry name" value="PTS_EIIB_TYPE_1"/>
    <property type="match status" value="1"/>
</dbReference>
<dbReference type="InterPro" id="IPR018113">
    <property type="entry name" value="PTrfase_EIIB_Cys"/>
</dbReference>
<dbReference type="Proteomes" id="UP000236449">
    <property type="component" value="Unassembled WGS sequence"/>
</dbReference>
<dbReference type="GO" id="GO:0016301">
    <property type="term" value="F:kinase activity"/>
    <property type="evidence" value="ECO:0007669"/>
    <property type="project" value="UniProtKB-KW"/>
</dbReference>
<feature type="transmembrane region" description="Helical" evidence="12">
    <location>
        <begin position="52"/>
        <end position="74"/>
    </location>
</feature>
<dbReference type="PROSITE" id="PS01035">
    <property type="entry name" value="PTS_EIIB_TYPE_1_CYS"/>
    <property type="match status" value="1"/>
</dbReference>
<evidence type="ECO:0000256" key="4">
    <source>
        <dbReference type="ARBA" id="ARBA00022597"/>
    </source>
</evidence>
<protein>
    <submittedName>
        <fullName evidence="16">PTS alpha-glucoside transporter subunit IIBC</fullName>
    </submittedName>
</protein>
<evidence type="ECO:0000256" key="12">
    <source>
        <dbReference type="SAM" id="Phobius"/>
    </source>
</evidence>
<evidence type="ECO:0000256" key="3">
    <source>
        <dbReference type="ARBA" id="ARBA00022475"/>
    </source>
</evidence>
<evidence type="ECO:0000256" key="9">
    <source>
        <dbReference type="ARBA" id="ARBA00022989"/>
    </source>
</evidence>
<keyword evidence="10 12" id="KW-0472">Membrane</keyword>
<evidence type="ECO:0000256" key="8">
    <source>
        <dbReference type="ARBA" id="ARBA00022777"/>
    </source>
</evidence>
<evidence type="ECO:0000256" key="10">
    <source>
        <dbReference type="ARBA" id="ARBA00023136"/>
    </source>
</evidence>
<keyword evidence="3" id="KW-1003">Cell membrane</keyword>
<dbReference type="PANTHER" id="PTHR30009">
    <property type="entry name" value="CYTOCHROME C-TYPE SYNTHESIS PROTEIN AND PTS TRANSMEMBRANE COMPONENT"/>
    <property type="match status" value="1"/>
</dbReference>
<evidence type="ECO:0000256" key="2">
    <source>
        <dbReference type="ARBA" id="ARBA00022448"/>
    </source>
</evidence>
<dbReference type="CDD" id="cd00212">
    <property type="entry name" value="PTS_IIB_glc"/>
    <property type="match status" value="1"/>
</dbReference>
<dbReference type="EMBL" id="POSK01000001">
    <property type="protein sequence ID" value="PNI06805.1"/>
    <property type="molecule type" value="Genomic_DNA"/>
</dbReference>
<gene>
    <name evidence="16" type="ORF">C1N32_02020</name>
    <name evidence="15" type="ORF">C1O25_19795</name>
</gene>
<feature type="domain" description="PTS EIIB type-1" evidence="13">
    <location>
        <begin position="450"/>
        <end position="532"/>
    </location>
</feature>
<comment type="subcellular location">
    <subcellularLocation>
        <location evidence="1">Cell membrane</location>
        <topology evidence="1">Multi-pass membrane protein</topology>
    </subcellularLocation>
</comment>
<keyword evidence="18" id="KW-1185">Reference proteome</keyword>
<keyword evidence="5" id="KW-0808">Transferase</keyword>
<feature type="transmembrane region" description="Helical" evidence="12">
    <location>
        <begin position="12"/>
        <end position="32"/>
    </location>
</feature>
<dbReference type="InterPro" id="IPR050429">
    <property type="entry name" value="PTS_Glucose_EIICBA"/>
</dbReference>
<evidence type="ECO:0000259" key="13">
    <source>
        <dbReference type="PROSITE" id="PS51098"/>
    </source>
</evidence>
<keyword evidence="2" id="KW-0813">Transport</keyword>
<dbReference type="GO" id="GO:0008982">
    <property type="term" value="F:protein-N(PI)-phosphohistidine-sugar phosphotransferase activity"/>
    <property type="evidence" value="ECO:0007669"/>
    <property type="project" value="InterPro"/>
</dbReference>
<feature type="active site" description="Phosphocysteine intermediate; for EIIB activity" evidence="11">
    <location>
        <position position="472"/>
    </location>
</feature>
<keyword evidence="8" id="KW-0418">Kinase</keyword>
<dbReference type="Gene3D" id="3.30.1360.60">
    <property type="entry name" value="Glucose permease domain IIB"/>
    <property type="match status" value="1"/>
</dbReference>
<keyword evidence="4" id="KW-0762">Sugar transport</keyword>
<evidence type="ECO:0000256" key="7">
    <source>
        <dbReference type="ARBA" id="ARBA00022692"/>
    </source>
</evidence>
<dbReference type="PROSITE" id="PS51103">
    <property type="entry name" value="PTS_EIIC_TYPE_1"/>
    <property type="match status" value="1"/>
</dbReference>
<feature type="transmembrane region" description="Helical" evidence="12">
    <location>
        <begin position="233"/>
        <end position="253"/>
    </location>
</feature>
<dbReference type="AlphaFoldDB" id="A0A2J8HHV2"/>
<dbReference type="RefSeq" id="WP_102965245.1">
    <property type="nucleotide sequence ID" value="NZ_POSK01000001.1"/>
</dbReference>
<dbReference type="GO" id="GO:0005886">
    <property type="term" value="C:plasma membrane"/>
    <property type="evidence" value="ECO:0007669"/>
    <property type="project" value="UniProtKB-SubCell"/>
</dbReference>
<dbReference type="SUPFAM" id="SSF55604">
    <property type="entry name" value="Glucose permease domain IIB"/>
    <property type="match status" value="1"/>
</dbReference>
<evidence type="ECO:0000313" key="18">
    <source>
        <dbReference type="Proteomes" id="UP000236547"/>
    </source>
</evidence>
<evidence type="ECO:0000259" key="14">
    <source>
        <dbReference type="PROSITE" id="PS51103"/>
    </source>
</evidence>
<dbReference type="Pfam" id="PF02378">
    <property type="entry name" value="PTS_EIIC"/>
    <property type="match status" value="1"/>
</dbReference>
<feature type="transmembrane region" description="Helical" evidence="12">
    <location>
        <begin position="306"/>
        <end position="322"/>
    </location>
</feature>
<reference evidence="17 18" key="1">
    <citation type="submission" date="2018-01" db="EMBL/GenBank/DDBJ databases">
        <title>Draft genome sequences of six Vibrio diazotrophicus strains isolated from deep-sea sediments of the Baltic Sea.</title>
        <authorList>
            <person name="Castillo D."/>
            <person name="Vandieken V."/>
            <person name="Chiang O."/>
            <person name="Middelboe M."/>
        </authorList>
    </citation>
    <scope>NUCLEOTIDE SEQUENCE [LARGE SCALE GENOMIC DNA]</scope>
    <source>
        <strain evidence="16 17">60.27F</strain>
        <strain evidence="15 18">65.10M</strain>
    </source>
</reference>
<feature type="domain" description="PTS EIIC type-1" evidence="14">
    <location>
        <begin position="1"/>
        <end position="418"/>
    </location>
</feature>
<evidence type="ECO:0000313" key="15">
    <source>
        <dbReference type="EMBL" id="PNH97856.1"/>
    </source>
</evidence>
<feature type="transmembrane region" description="Helical" evidence="12">
    <location>
        <begin position="164"/>
        <end position="192"/>
    </location>
</feature>
<evidence type="ECO:0000256" key="6">
    <source>
        <dbReference type="ARBA" id="ARBA00022683"/>
    </source>
</evidence>
<evidence type="ECO:0000256" key="5">
    <source>
        <dbReference type="ARBA" id="ARBA00022679"/>
    </source>
</evidence>
<feature type="transmembrane region" description="Helical" evidence="12">
    <location>
        <begin position="328"/>
        <end position="346"/>
    </location>
</feature>
<dbReference type="NCBIfam" id="TIGR02005">
    <property type="entry name" value="PTS-IIBC-alpha"/>
    <property type="match status" value="1"/>
</dbReference>
<dbReference type="NCBIfam" id="TIGR00826">
    <property type="entry name" value="EIIB_glc"/>
    <property type="match status" value="1"/>
</dbReference>
<feature type="transmembrane region" description="Helical" evidence="12">
    <location>
        <begin position="198"/>
        <end position="221"/>
    </location>
</feature>
<sequence>MLKALQRFGGAMFTPVLLFPFAGIVAGISILFTNPSLMGSLANPDTIWFKLWMIVQEGAWTVFRNMPILFAIGLPIGLAKKAQARACMAVIVSYMTFNYYIAAILTTWGADFGVDFSQPIGGLSGLTMIAGVKTLDTSIIGSIFIAGVVTYIHNRFFDKQLPDYLGIFQGAAFVTMIGFIAMLPLAFLTAMIWPQVQIGIGSLQVFLSHAGAFGVWLYTFLERILIPTGLHHFIYGPFIFGPAAVEGGIQAYWLQHIGEFAQSTQPLIEQFPQGGFALHGNSKIFGAIGIAAAMIATAAPENKHKVQGLLIPAALTAVLVGITEPLEFTFLFIAPYLFGIHALLAATMAAVMFMFGVVGNMGGGVLEIAAMNWLPMFENHSMMMVTQLLIGCGFTAIYFFTFKYLILRFDIKTPGRNAKEDEIKLFSKAEYRNRRNDQSNGVESTDDPRDLQALQLLEALGGMDNIDEINNCATRLRISVRDPSLLMTDSVFCQSGAHAVVRNKDAIQIVIGLSVSQVRDRMEKLMESPVAVTA</sequence>
<feature type="transmembrane region" description="Helical" evidence="12">
    <location>
        <begin position="282"/>
        <end position="299"/>
    </location>
</feature>
<evidence type="ECO:0000313" key="17">
    <source>
        <dbReference type="Proteomes" id="UP000236449"/>
    </source>
</evidence>
<proteinExistence type="predicted"/>
<dbReference type="InterPro" id="IPR003352">
    <property type="entry name" value="PTS_EIIC"/>
</dbReference>
<evidence type="ECO:0000256" key="11">
    <source>
        <dbReference type="PROSITE-ProRule" id="PRU00421"/>
    </source>
</evidence>
<feature type="transmembrane region" description="Helical" evidence="12">
    <location>
        <begin position="353"/>
        <end position="374"/>
    </location>
</feature>
<feature type="transmembrane region" description="Helical" evidence="12">
    <location>
        <begin position="386"/>
        <end position="406"/>
    </location>
</feature>
<evidence type="ECO:0000313" key="16">
    <source>
        <dbReference type="EMBL" id="PNI06805.1"/>
    </source>
</evidence>
<dbReference type="InterPro" id="IPR036878">
    <property type="entry name" value="Glu_permease_IIB"/>
</dbReference>
<organism evidence="16 17">
    <name type="scientific">Vibrio diazotrophicus</name>
    <dbReference type="NCBI Taxonomy" id="685"/>
    <lineage>
        <taxon>Bacteria</taxon>
        <taxon>Pseudomonadati</taxon>
        <taxon>Pseudomonadota</taxon>
        <taxon>Gammaproteobacteria</taxon>
        <taxon>Vibrionales</taxon>
        <taxon>Vibrionaceae</taxon>
        <taxon>Vibrio</taxon>
    </lineage>
</organism>
<feature type="transmembrane region" description="Helical" evidence="12">
    <location>
        <begin position="86"/>
        <end position="108"/>
    </location>
</feature>
<dbReference type="InterPro" id="IPR010975">
    <property type="entry name" value="PTS_IIBC_a_glc"/>
</dbReference>
<keyword evidence="7 12" id="KW-0812">Transmembrane</keyword>
<keyword evidence="6" id="KW-0598">Phosphotransferase system</keyword>
<dbReference type="PANTHER" id="PTHR30009:SF12">
    <property type="entry name" value="PHOSPHOTRANSFERASE IIC COMPONENT GLVC"/>
    <property type="match status" value="1"/>
</dbReference>
<dbReference type="InterPro" id="IPR001996">
    <property type="entry name" value="PTS_IIB_1"/>
</dbReference>
<dbReference type="GO" id="GO:0009401">
    <property type="term" value="P:phosphoenolpyruvate-dependent sugar phosphotransferase system"/>
    <property type="evidence" value="ECO:0007669"/>
    <property type="project" value="UniProtKB-KW"/>
</dbReference>
<dbReference type="EMBL" id="POSM01000040">
    <property type="protein sequence ID" value="PNH97856.1"/>
    <property type="molecule type" value="Genomic_DNA"/>
</dbReference>
<name>A0A2J8HHV2_VIBDI</name>
<accession>A0A2J8HHV2</accession>
<feature type="transmembrane region" description="Helical" evidence="12">
    <location>
        <begin position="128"/>
        <end position="152"/>
    </location>
</feature>
<dbReference type="Proteomes" id="UP000236547">
    <property type="component" value="Unassembled WGS sequence"/>
</dbReference>
<evidence type="ECO:0000256" key="1">
    <source>
        <dbReference type="ARBA" id="ARBA00004651"/>
    </source>
</evidence>
<comment type="caution">
    <text evidence="16">The sequence shown here is derived from an EMBL/GenBank/DDBJ whole genome shotgun (WGS) entry which is preliminary data.</text>
</comment>
<dbReference type="InterPro" id="IPR013013">
    <property type="entry name" value="PTS_EIIC_1"/>
</dbReference>
<keyword evidence="9 12" id="KW-1133">Transmembrane helix</keyword>